<dbReference type="HOGENOM" id="CLU_2854593_0_0_1"/>
<keyword evidence="2" id="KW-1185">Reference proteome</keyword>
<sequence length="65" mass="7436">MWMNEEPDMVDEIVGGNVFESTMELANFDFKRIVKAKDLKRYGAGYSMPENCDHGTIPCVFTPYP</sequence>
<reference evidence="2" key="1">
    <citation type="journal article" date="2010" name="Genome Biol.">
        <title>Genome sequence of the necrotrophic plant pathogen Pythium ultimum reveals original pathogenicity mechanisms and effector repertoire.</title>
        <authorList>
            <person name="Levesque C.A."/>
            <person name="Brouwer H."/>
            <person name="Cano L."/>
            <person name="Hamilton J.P."/>
            <person name="Holt C."/>
            <person name="Huitema E."/>
            <person name="Raffaele S."/>
            <person name="Robideau G.P."/>
            <person name="Thines M."/>
            <person name="Win J."/>
            <person name="Zerillo M.M."/>
            <person name="Beakes G.W."/>
            <person name="Boore J.L."/>
            <person name="Busam D."/>
            <person name="Dumas B."/>
            <person name="Ferriera S."/>
            <person name="Fuerstenberg S.I."/>
            <person name="Gachon C.M."/>
            <person name="Gaulin E."/>
            <person name="Govers F."/>
            <person name="Grenville-Briggs L."/>
            <person name="Horner N."/>
            <person name="Hostetler J."/>
            <person name="Jiang R.H."/>
            <person name="Johnson J."/>
            <person name="Krajaejun T."/>
            <person name="Lin H."/>
            <person name="Meijer H.J."/>
            <person name="Moore B."/>
            <person name="Morris P."/>
            <person name="Phuntmart V."/>
            <person name="Puiu D."/>
            <person name="Shetty J."/>
            <person name="Stajich J.E."/>
            <person name="Tripathy S."/>
            <person name="Wawra S."/>
            <person name="van West P."/>
            <person name="Whitty B.R."/>
            <person name="Coutinho P.M."/>
            <person name="Henrissat B."/>
            <person name="Martin F."/>
            <person name="Thomas P.D."/>
            <person name="Tyler B.M."/>
            <person name="De Vries R.P."/>
            <person name="Kamoun S."/>
            <person name="Yandell M."/>
            <person name="Tisserat N."/>
            <person name="Buell C.R."/>
        </authorList>
    </citation>
    <scope>NUCLEOTIDE SEQUENCE</scope>
    <source>
        <strain evidence="2">DAOM:BR144</strain>
    </source>
</reference>
<dbReference type="STRING" id="431595.K3WW79"/>
<reference evidence="2" key="2">
    <citation type="submission" date="2010-04" db="EMBL/GenBank/DDBJ databases">
        <authorList>
            <person name="Buell R."/>
            <person name="Hamilton J."/>
            <person name="Hostetler J."/>
        </authorList>
    </citation>
    <scope>NUCLEOTIDE SEQUENCE [LARGE SCALE GENOMIC DNA]</scope>
    <source>
        <strain evidence="2">DAOM:BR144</strain>
    </source>
</reference>
<dbReference type="EnsemblProtists" id="PYU1_T009227">
    <property type="protein sequence ID" value="PYU1_T009227"/>
    <property type="gene ID" value="PYU1_G009209"/>
</dbReference>
<evidence type="ECO:0000313" key="2">
    <source>
        <dbReference type="Proteomes" id="UP000019132"/>
    </source>
</evidence>
<proteinExistence type="predicted"/>
<dbReference type="AlphaFoldDB" id="K3WW79"/>
<reference evidence="1" key="3">
    <citation type="submission" date="2015-02" db="UniProtKB">
        <authorList>
            <consortium name="EnsemblProtists"/>
        </authorList>
    </citation>
    <scope>IDENTIFICATION</scope>
    <source>
        <strain evidence="1">DAOM BR144</strain>
    </source>
</reference>
<evidence type="ECO:0000313" key="1">
    <source>
        <dbReference type="EnsemblProtists" id="PYU1_T009227"/>
    </source>
</evidence>
<dbReference type="InParanoid" id="K3WW79"/>
<accession>K3WW79</accession>
<name>K3WW79_GLOUD</name>
<dbReference type="EMBL" id="GL376632">
    <property type="status" value="NOT_ANNOTATED_CDS"/>
    <property type="molecule type" value="Genomic_DNA"/>
</dbReference>
<protein>
    <submittedName>
        <fullName evidence="1">Uncharacterized protein</fullName>
    </submittedName>
</protein>
<dbReference type="VEuPathDB" id="FungiDB:PYU1_G009209"/>
<organism evidence="1 2">
    <name type="scientific">Globisporangium ultimum (strain ATCC 200006 / CBS 805.95 / DAOM BR144)</name>
    <name type="common">Pythium ultimum</name>
    <dbReference type="NCBI Taxonomy" id="431595"/>
    <lineage>
        <taxon>Eukaryota</taxon>
        <taxon>Sar</taxon>
        <taxon>Stramenopiles</taxon>
        <taxon>Oomycota</taxon>
        <taxon>Peronosporomycetes</taxon>
        <taxon>Pythiales</taxon>
        <taxon>Pythiaceae</taxon>
        <taxon>Globisporangium</taxon>
    </lineage>
</organism>
<dbReference type="Proteomes" id="UP000019132">
    <property type="component" value="Unassembled WGS sequence"/>
</dbReference>